<feature type="chain" id="PRO_5046477998" evidence="2">
    <location>
        <begin position="21"/>
        <end position="74"/>
    </location>
</feature>
<feature type="region of interest" description="Disordered" evidence="1">
    <location>
        <begin position="34"/>
        <end position="74"/>
    </location>
</feature>
<feature type="compositionally biased region" description="Basic and acidic residues" evidence="1">
    <location>
        <begin position="47"/>
        <end position="74"/>
    </location>
</feature>
<sequence length="74" mass="7879">MKTKLLVGTLSVVLVGTAVAVPILAKSSNPNSAEIMHLTPETNPAKPGEREEIEKAIKNGEVDTAKPKESKENK</sequence>
<evidence type="ECO:0000313" key="4">
    <source>
        <dbReference type="Proteomes" id="UP001596002"/>
    </source>
</evidence>
<feature type="signal peptide" evidence="2">
    <location>
        <begin position="1"/>
        <end position="20"/>
    </location>
</feature>
<keyword evidence="2" id="KW-0732">Signal</keyword>
<reference evidence="4" key="1">
    <citation type="journal article" date="2019" name="Int. J. Syst. Evol. Microbiol.">
        <title>The Global Catalogue of Microorganisms (GCM) 10K type strain sequencing project: providing services to taxonomists for standard genome sequencing and annotation.</title>
        <authorList>
            <consortium name="The Broad Institute Genomics Platform"/>
            <consortium name="The Broad Institute Genome Sequencing Center for Infectious Disease"/>
            <person name="Wu L."/>
            <person name="Ma J."/>
        </authorList>
    </citation>
    <scope>NUCLEOTIDE SEQUENCE [LARGE SCALE GENOMIC DNA]</scope>
    <source>
        <strain evidence="4">WYCCWR 12678</strain>
    </source>
</reference>
<dbReference type="RefSeq" id="WP_380025723.1">
    <property type="nucleotide sequence ID" value="NZ_JBHSHC010000089.1"/>
</dbReference>
<dbReference type="Proteomes" id="UP001596002">
    <property type="component" value="Unassembled WGS sequence"/>
</dbReference>
<proteinExistence type="predicted"/>
<evidence type="ECO:0000313" key="3">
    <source>
        <dbReference type="EMBL" id="MFC4767799.1"/>
    </source>
</evidence>
<keyword evidence="4" id="KW-1185">Reference proteome</keyword>
<organism evidence="3 4">
    <name type="scientific">Effusibacillus consociatus</name>
    <dbReference type="NCBI Taxonomy" id="1117041"/>
    <lineage>
        <taxon>Bacteria</taxon>
        <taxon>Bacillati</taxon>
        <taxon>Bacillota</taxon>
        <taxon>Bacilli</taxon>
        <taxon>Bacillales</taxon>
        <taxon>Alicyclobacillaceae</taxon>
        <taxon>Effusibacillus</taxon>
    </lineage>
</organism>
<name>A0ABV9Q1V1_9BACL</name>
<evidence type="ECO:0000256" key="2">
    <source>
        <dbReference type="SAM" id="SignalP"/>
    </source>
</evidence>
<comment type="caution">
    <text evidence="3">The sequence shown here is derived from an EMBL/GenBank/DDBJ whole genome shotgun (WGS) entry which is preliminary data.</text>
</comment>
<dbReference type="EMBL" id="JBHSHC010000089">
    <property type="protein sequence ID" value="MFC4767799.1"/>
    <property type="molecule type" value="Genomic_DNA"/>
</dbReference>
<accession>A0ABV9Q1V1</accession>
<gene>
    <name evidence="3" type="ORF">ACFO8Q_10555</name>
</gene>
<evidence type="ECO:0000256" key="1">
    <source>
        <dbReference type="SAM" id="MobiDB-lite"/>
    </source>
</evidence>
<protein>
    <submittedName>
        <fullName evidence="3">Uncharacterized protein</fullName>
    </submittedName>
</protein>